<reference evidence="2 3" key="1">
    <citation type="journal article" date="2016" name="Sci. Rep.">
        <title>Penicillium arizonense, a new, genome sequenced fungal species, reveals a high chemical diversity in secreted metabolites.</title>
        <authorList>
            <person name="Grijseels S."/>
            <person name="Nielsen J.C."/>
            <person name="Randelovic M."/>
            <person name="Nielsen J."/>
            <person name="Nielsen K.F."/>
            <person name="Workman M."/>
            <person name="Frisvad J.C."/>
        </authorList>
    </citation>
    <scope>NUCLEOTIDE SEQUENCE [LARGE SCALE GENOMIC DNA]</scope>
    <source>
        <strain evidence="2 3">CBS 141311</strain>
    </source>
</reference>
<evidence type="ECO:0000313" key="2">
    <source>
        <dbReference type="EMBL" id="OGE53647.1"/>
    </source>
</evidence>
<dbReference type="Proteomes" id="UP000177622">
    <property type="component" value="Unassembled WGS sequence"/>
</dbReference>
<feature type="compositionally biased region" description="Low complexity" evidence="1">
    <location>
        <begin position="20"/>
        <end position="33"/>
    </location>
</feature>
<protein>
    <submittedName>
        <fullName evidence="2">Uncharacterized protein</fullName>
    </submittedName>
</protein>
<feature type="region of interest" description="Disordered" evidence="1">
    <location>
        <begin position="1"/>
        <end position="33"/>
    </location>
</feature>
<feature type="region of interest" description="Disordered" evidence="1">
    <location>
        <begin position="78"/>
        <end position="104"/>
    </location>
</feature>
<dbReference type="EMBL" id="LXJU01000007">
    <property type="protein sequence ID" value="OGE53647.1"/>
    <property type="molecule type" value="Genomic_DNA"/>
</dbReference>
<accession>A0A1F5LKK1</accession>
<evidence type="ECO:0000256" key="1">
    <source>
        <dbReference type="SAM" id="MobiDB-lite"/>
    </source>
</evidence>
<proteinExistence type="predicted"/>
<dbReference type="AlphaFoldDB" id="A0A1F5LKK1"/>
<dbReference type="GeneID" id="34575636"/>
<dbReference type="OrthoDB" id="4508069at2759"/>
<evidence type="ECO:0000313" key="3">
    <source>
        <dbReference type="Proteomes" id="UP000177622"/>
    </source>
</evidence>
<name>A0A1F5LKK1_PENAI</name>
<feature type="compositionally biased region" description="Polar residues" evidence="1">
    <location>
        <begin position="79"/>
        <end position="93"/>
    </location>
</feature>
<sequence>MQSPILSSSIIPTMGTKECASTPTSPPLSSAIPPSYNDVSGAVVIGADGKPHFLSAEEEVDRRLRLEQAVREKMLGLPRTTQFEWPQGTSTEQLPAYSPREEKK</sequence>
<keyword evidence="3" id="KW-1185">Reference proteome</keyword>
<gene>
    <name evidence="2" type="ORF">PENARI_c007G04648</name>
</gene>
<dbReference type="RefSeq" id="XP_022489085.1">
    <property type="nucleotide sequence ID" value="XM_022630902.1"/>
</dbReference>
<feature type="compositionally biased region" description="Polar residues" evidence="1">
    <location>
        <begin position="1"/>
        <end position="11"/>
    </location>
</feature>
<comment type="caution">
    <text evidence="2">The sequence shown here is derived from an EMBL/GenBank/DDBJ whole genome shotgun (WGS) entry which is preliminary data.</text>
</comment>
<organism evidence="2 3">
    <name type="scientific">Penicillium arizonense</name>
    <dbReference type="NCBI Taxonomy" id="1835702"/>
    <lineage>
        <taxon>Eukaryota</taxon>
        <taxon>Fungi</taxon>
        <taxon>Dikarya</taxon>
        <taxon>Ascomycota</taxon>
        <taxon>Pezizomycotina</taxon>
        <taxon>Eurotiomycetes</taxon>
        <taxon>Eurotiomycetidae</taxon>
        <taxon>Eurotiales</taxon>
        <taxon>Aspergillaceae</taxon>
        <taxon>Penicillium</taxon>
    </lineage>
</organism>